<accession>E9NIJ4</accession>
<dbReference type="Proteomes" id="UP000007263">
    <property type="component" value="Segment"/>
</dbReference>
<dbReference type="EMBL" id="HQ641380">
    <property type="protein sequence ID" value="ADU79220.1"/>
    <property type="molecule type" value="Genomic_DNA"/>
</dbReference>
<evidence type="ECO:0000313" key="2">
    <source>
        <dbReference type="Proteomes" id="UP000007263"/>
    </source>
</evidence>
<dbReference type="GeneID" id="14006848"/>
<reference evidence="1 2" key="1">
    <citation type="submission" date="2010-11" db="EMBL/GenBank/DDBJ databases">
        <title>Complete nucleotide sequence of the bacteriophage EcP1, a new member of the N4-like viruses.</title>
        <authorList>
            <person name="Zhu J."/>
            <person name="Rao X."/>
            <person name="Tan Y."/>
            <person name="Hu Z."/>
            <person name="Xiong K."/>
            <person name="Chen Z."/>
            <person name="Li S."/>
            <person name="Yang J."/>
            <person name="Jin X."/>
            <person name="Chen Y."/>
            <person name="Hu F."/>
        </authorList>
    </citation>
    <scope>NUCLEOTIDE SEQUENCE [LARGE SCALE GENOMIC DNA]</scope>
</reference>
<sequence length="111" mass="13296">MNFIDIETGTQEVEAVQIQKQLNVYYPQWFVNAQAKGHIKVNKEERTFSITRYGQEIKAYINDFILMKPNGTFEVMPPMQFRETYERKEDRRAAEEKARVMREYLKPRQTA</sequence>
<dbReference type="KEGG" id="vg:14006848"/>
<evidence type="ECO:0000313" key="1">
    <source>
        <dbReference type="EMBL" id="ADU79220.1"/>
    </source>
</evidence>
<dbReference type="RefSeq" id="YP_007003192.1">
    <property type="nucleotide sequence ID" value="NC_019485.1"/>
</dbReference>
<keyword evidence="2" id="KW-1185">Reference proteome</keyword>
<name>E9NIJ4_9CAUD</name>
<organism evidence="1 2">
    <name type="scientific">Enterobacter phage EcP1</name>
    <dbReference type="NCBI Taxonomy" id="942016"/>
    <lineage>
        <taxon>Viruses</taxon>
        <taxon>Duplodnaviria</taxon>
        <taxon>Heunggongvirae</taxon>
        <taxon>Uroviricota</taxon>
        <taxon>Caudoviricetes</taxon>
        <taxon>Schitoviridae</taxon>
        <taxon>Eceepunavirus</taxon>
        <taxon>Eceepunavirus EcP1</taxon>
    </lineage>
</organism>
<protein>
    <submittedName>
        <fullName evidence="1">Uncharacterized protein</fullName>
    </submittedName>
</protein>
<proteinExistence type="predicted"/>
<gene>
    <name evidence="1" type="ORF">EcP1_gp69</name>
</gene>